<proteinExistence type="predicted"/>
<organism evidence="2">
    <name type="scientific">Tanacetum cinerariifolium</name>
    <name type="common">Dalmatian daisy</name>
    <name type="synonym">Chrysanthemum cinerariifolium</name>
    <dbReference type="NCBI Taxonomy" id="118510"/>
    <lineage>
        <taxon>Eukaryota</taxon>
        <taxon>Viridiplantae</taxon>
        <taxon>Streptophyta</taxon>
        <taxon>Embryophyta</taxon>
        <taxon>Tracheophyta</taxon>
        <taxon>Spermatophyta</taxon>
        <taxon>Magnoliopsida</taxon>
        <taxon>eudicotyledons</taxon>
        <taxon>Gunneridae</taxon>
        <taxon>Pentapetalae</taxon>
        <taxon>asterids</taxon>
        <taxon>campanulids</taxon>
        <taxon>Asterales</taxon>
        <taxon>Asteraceae</taxon>
        <taxon>Asteroideae</taxon>
        <taxon>Anthemideae</taxon>
        <taxon>Anthemidinae</taxon>
        <taxon>Tanacetum</taxon>
    </lineage>
</organism>
<dbReference type="EMBL" id="BKCJ011387175">
    <property type="protein sequence ID" value="GFD28620.1"/>
    <property type="molecule type" value="Genomic_DNA"/>
</dbReference>
<name>A0A699V1J9_TANCI</name>
<reference evidence="2" key="1">
    <citation type="journal article" date="2019" name="Sci. Rep.">
        <title>Draft genome of Tanacetum cinerariifolium, the natural source of mosquito coil.</title>
        <authorList>
            <person name="Yamashiro T."/>
            <person name="Shiraishi A."/>
            <person name="Satake H."/>
            <person name="Nakayama K."/>
        </authorList>
    </citation>
    <scope>NUCLEOTIDE SEQUENCE</scope>
</reference>
<protein>
    <submittedName>
        <fullName evidence="2">Uncharacterized protein</fullName>
    </submittedName>
</protein>
<feature type="compositionally biased region" description="Acidic residues" evidence="1">
    <location>
        <begin position="15"/>
        <end position="24"/>
    </location>
</feature>
<dbReference type="AlphaFoldDB" id="A0A699V1J9"/>
<gene>
    <name evidence="2" type="ORF">Tci_900589</name>
</gene>
<evidence type="ECO:0000256" key="1">
    <source>
        <dbReference type="SAM" id="MobiDB-lite"/>
    </source>
</evidence>
<comment type="caution">
    <text evidence="2">The sequence shown here is derived from an EMBL/GenBank/DDBJ whole genome shotgun (WGS) entry which is preliminary data.</text>
</comment>
<accession>A0A699V1J9</accession>
<feature type="non-terminal residue" evidence="2">
    <location>
        <position position="84"/>
    </location>
</feature>
<evidence type="ECO:0000313" key="2">
    <source>
        <dbReference type="EMBL" id="GFD28620.1"/>
    </source>
</evidence>
<feature type="non-terminal residue" evidence="2">
    <location>
        <position position="1"/>
    </location>
</feature>
<sequence>DDDDEEEISKVGEQEAIESDEGDDEATKSDRETSQLPTPPTQIPSLDLQSLPAFASVFRFEERVKSLEDNFSNIPGIVNQYMHQ</sequence>
<feature type="region of interest" description="Disordered" evidence="1">
    <location>
        <begin position="1"/>
        <end position="47"/>
    </location>
</feature>